<comment type="similarity">
    <text evidence="1 9">Belongs to the metallo-dependent hydrolases superfamily. NagA family.</text>
</comment>
<dbReference type="PANTHER" id="PTHR11113:SF14">
    <property type="entry name" value="N-ACETYLGLUCOSAMINE-6-PHOSPHATE DEACETYLASE"/>
    <property type="match status" value="1"/>
</dbReference>
<evidence type="ECO:0000259" key="13">
    <source>
        <dbReference type="Pfam" id="PF01979"/>
    </source>
</evidence>
<accession>A0A917HCQ3</accession>
<evidence type="ECO:0000256" key="12">
    <source>
        <dbReference type="PIRSR" id="PIRSR038994-3"/>
    </source>
</evidence>
<dbReference type="SUPFAM" id="SSF51338">
    <property type="entry name" value="Composite domain of metallo-dependent hydrolases"/>
    <property type="match status" value="1"/>
</dbReference>
<evidence type="ECO:0000256" key="5">
    <source>
        <dbReference type="ARBA" id="ARBA00022801"/>
    </source>
</evidence>
<keyword evidence="5 9" id="KW-0378">Hydrolase</keyword>
<organism evidence="14 15">
    <name type="scientific">Paenibacillus radicis</name>
    <name type="common">ex Gao et al. 2016</name>
    <dbReference type="NCBI Taxonomy" id="1737354"/>
    <lineage>
        <taxon>Bacteria</taxon>
        <taxon>Bacillati</taxon>
        <taxon>Bacillota</taxon>
        <taxon>Bacilli</taxon>
        <taxon>Bacillales</taxon>
        <taxon>Paenibacillaceae</taxon>
        <taxon>Paenibacillus</taxon>
    </lineage>
</organism>
<feature type="binding site" evidence="11">
    <location>
        <begin position="315"/>
        <end position="317"/>
    </location>
    <ligand>
        <name>substrate</name>
    </ligand>
</feature>
<protein>
    <recommendedName>
        <fullName evidence="3">N-acetylglucosamine-6-phosphate deacetylase</fullName>
        <ecNumber evidence="2">3.5.1.25</ecNumber>
    </recommendedName>
</protein>
<keyword evidence="4 12" id="KW-0479">Metal-binding</keyword>
<reference evidence="14 15" key="1">
    <citation type="journal article" date="2014" name="Int. J. Syst. Evol. Microbiol.">
        <title>Complete genome sequence of Corynebacterium casei LMG S-19264T (=DSM 44701T), isolated from a smear-ripened cheese.</title>
        <authorList>
            <consortium name="US DOE Joint Genome Institute (JGI-PGF)"/>
            <person name="Walter F."/>
            <person name="Albersmeier A."/>
            <person name="Kalinowski J."/>
            <person name="Ruckert C."/>
        </authorList>
    </citation>
    <scope>NUCLEOTIDE SEQUENCE [LARGE SCALE GENOMIC DNA]</scope>
    <source>
        <strain evidence="14 15">CGMCC 1.15286</strain>
    </source>
</reference>
<dbReference type="InterPro" id="IPR011059">
    <property type="entry name" value="Metal-dep_hydrolase_composite"/>
</dbReference>
<dbReference type="FunFam" id="3.20.20.140:FF:000004">
    <property type="entry name" value="N-acetylglucosamine-6-phosphate deacetylase"/>
    <property type="match status" value="1"/>
</dbReference>
<dbReference type="NCBIfam" id="TIGR00221">
    <property type="entry name" value="nagA"/>
    <property type="match status" value="1"/>
</dbReference>
<feature type="active site" description="Proton donor/acceptor" evidence="10">
    <location>
        <position position="282"/>
    </location>
</feature>
<proteinExistence type="inferred from homology"/>
<dbReference type="InterPro" id="IPR006680">
    <property type="entry name" value="Amidohydro-rel"/>
</dbReference>
<evidence type="ECO:0000256" key="10">
    <source>
        <dbReference type="PIRSR" id="PIRSR038994-1"/>
    </source>
</evidence>
<feature type="binding site" evidence="12">
    <location>
        <position position="203"/>
    </location>
    <ligand>
        <name>Zn(2+)</name>
        <dbReference type="ChEBI" id="CHEBI:29105"/>
    </ligand>
</feature>
<dbReference type="SUPFAM" id="SSF51556">
    <property type="entry name" value="Metallo-dependent hydrolases"/>
    <property type="match status" value="1"/>
</dbReference>
<feature type="binding site" evidence="11">
    <location>
        <position position="148"/>
    </location>
    <ligand>
        <name>substrate</name>
    </ligand>
</feature>
<feature type="binding site" evidence="11">
    <location>
        <position position="259"/>
    </location>
    <ligand>
        <name>substrate</name>
    </ligand>
</feature>
<dbReference type="Proteomes" id="UP000600247">
    <property type="component" value="Unassembled WGS sequence"/>
</dbReference>
<dbReference type="EMBL" id="BMHY01000006">
    <property type="protein sequence ID" value="GGG74619.1"/>
    <property type="molecule type" value="Genomic_DNA"/>
</dbReference>
<feature type="binding site" evidence="11">
    <location>
        <begin position="227"/>
        <end position="228"/>
    </location>
    <ligand>
        <name>substrate</name>
    </ligand>
</feature>
<evidence type="ECO:0000256" key="4">
    <source>
        <dbReference type="ARBA" id="ARBA00022723"/>
    </source>
</evidence>
<feature type="binding site" evidence="11">
    <location>
        <position position="235"/>
    </location>
    <ligand>
        <name>substrate</name>
    </ligand>
</feature>
<dbReference type="GO" id="GO:0006046">
    <property type="term" value="P:N-acetylglucosamine catabolic process"/>
    <property type="evidence" value="ECO:0007669"/>
    <property type="project" value="TreeGrafter"/>
</dbReference>
<evidence type="ECO:0000256" key="7">
    <source>
        <dbReference type="ARBA" id="ARBA00047647"/>
    </source>
</evidence>
<dbReference type="Gene3D" id="3.20.20.140">
    <property type="entry name" value="Metal-dependent hydrolases"/>
    <property type="match status" value="1"/>
</dbReference>
<feature type="binding site" evidence="12">
    <location>
        <position position="137"/>
    </location>
    <ligand>
        <name>Zn(2+)</name>
        <dbReference type="ChEBI" id="CHEBI:29105"/>
    </ligand>
</feature>
<dbReference type="InterPro" id="IPR032466">
    <property type="entry name" value="Metal_Hydrolase"/>
</dbReference>
<evidence type="ECO:0000256" key="8">
    <source>
        <dbReference type="ARBA" id="ARBA00060590"/>
    </source>
</evidence>
<evidence type="ECO:0000256" key="1">
    <source>
        <dbReference type="ARBA" id="ARBA00010716"/>
    </source>
</evidence>
<gene>
    <name evidence="14" type="ORF">GCM10010918_33490</name>
</gene>
<dbReference type="PIRSF" id="PIRSF038994">
    <property type="entry name" value="NagA"/>
    <property type="match status" value="1"/>
</dbReference>
<dbReference type="AlphaFoldDB" id="A0A917HCQ3"/>
<sequence length="393" mass="42135">MTFPSEWLIYNVSIVLEDRVAHGAVHVKDGTIAAIIEGNSAYDGVPESAERIDGGGQWLLPGFIDVHVHGGAGGDFMDASQESYEAITRFHASQGTTGMLATTMTASKEAIDSVLEAVSRFQAEGMAYAALYGIHLEGPFLCLKWIGAQNPAFLSPPRIDWLEDWELRYPGLVKLVTLAPENEGAMKAIRWLSEHGIVAACGHTDATYDVMQDAANHGLTHAVHTYNAMRPLHHREPGTVGAVLSDDRICAELIADGFHVHPGAIRLLVASKPADKLILVSDAMSAAGMPDGLYDLGGLPVFVKEGVARLKEGNLAGSSLTMINAFRFMLENTSLSVTEVSQTASGNAAKQLGLYETTGSIAVGKRADLVLAEQAFHQVSKTWVNGKLVFQQN</sequence>
<evidence type="ECO:0000256" key="6">
    <source>
        <dbReference type="ARBA" id="ARBA00023277"/>
    </source>
</evidence>
<dbReference type="InterPro" id="IPR003764">
    <property type="entry name" value="GlcNAc_6-P_deAcase"/>
</dbReference>
<dbReference type="CDD" id="cd00854">
    <property type="entry name" value="NagA"/>
    <property type="match status" value="1"/>
</dbReference>
<comment type="pathway">
    <text evidence="8">Amino-sugar metabolism; N-acetylneuraminate degradation; D-fructose 6-phosphate from N-acetylneuraminate: step 4/5.</text>
</comment>
<evidence type="ECO:0000313" key="14">
    <source>
        <dbReference type="EMBL" id="GGG74619.1"/>
    </source>
</evidence>
<dbReference type="Pfam" id="PF01979">
    <property type="entry name" value="Amidohydro_1"/>
    <property type="match status" value="1"/>
</dbReference>
<keyword evidence="15" id="KW-1185">Reference proteome</keyword>
<comment type="catalytic activity">
    <reaction evidence="7">
        <text>N-acetyl-D-glucosamine 6-phosphate + H2O = D-glucosamine 6-phosphate + acetate</text>
        <dbReference type="Rhea" id="RHEA:22936"/>
        <dbReference type="ChEBI" id="CHEBI:15377"/>
        <dbReference type="ChEBI" id="CHEBI:30089"/>
        <dbReference type="ChEBI" id="CHEBI:57513"/>
        <dbReference type="ChEBI" id="CHEBI:58725"/>
        <dbReference type="EC" id="3.5.1.25"/>
    </reaction>
</comment>
<evidence type="ECO:0000313" key="15">
    <source>
        <dbReference type="Proteomes" id="UP000600247"/>
    </source>
</evidence>
<comment type="caution">
    <text evidence="14">The sequence shown here is derived from an EMBL/GenBank/DDBJ whole genome shotgun (WGS) entry which is preliminary data.</text>
</comment>
<dbReference type="EC" id="3.5.1.25" evidence="2"/>
<dbReference type="GO" id="GO:0008448">
    <property type="term" value="F:N-acetylglucosamine-6-phosphate deacetylase activity"/>
    <property type="evidence" value="ECO:0007669"/>
    <property type="project" value="UniProtKB-EC"/>
</dbReference>
<dbReference type="GO" id="GO:0046872">
    <property type="term" value="F:metal ion binding"/>
    <property type="evidence" value="ECO:0007669"/>
    <property type="project" value="UniProtKB-KW"/>
</dbReference>
<evidence type="ECO:0000256" key="11">
    <source>
        <dbReference type="PIRSR" id="PIRSR038994-2"/>
    </source>
</evidence>
<feature type="domain" description="Amidohydrolase-related" evidence="13">
    <location>
        <begin position="59"/>
        <end position="389"/>
    </location>
</feature>
<dbReference type="RefSeq" id="WP_188890352.1">
    <property type="nucleotide sequence ID" value="NZ_BMHY01000006.1"/>
</dbReference>
<evidence type="ECO:0000256" key="2">
    <source>
        <dbReference type="ARBA" id="ARBA00011899"/>
    </source>
</evidence>
<feature type="binding site" evidence="12">
    <location>
        <position position="224"/>
    </location>
    <ligand>
        <name>Zn(2+)</name>
        <dbReference type="ChEBI" id="CHEBI:29105"/>
    </ligand>
</feature>
<dbReference type="PANTHER" id="PTHR11113">
    <property type="entry name" value="N-ACETYLGLUCOSAMINE-6-PHOSPHATE DEACETYLASE"/>
    <property type="match status" value="1"/>
</dbReference>
<name>A0A917HCQ3_9BACL</name>
<evidence type="ECO:0000256" key="3">
    <source>
        <dbReference type="ARBA" id="ARBA00018029"/>
    </source>
</evidence>
<keyword evidence="6 9" id="KW-0119">Carbohydrate metabolism</keyword>
<dbReference type="Gene3D" id="2.30.40.10">
    <property type="entry name" value="Urease, subunit C, domain 1"/>
    <property type="match status" value="1"/>
</dbReference>
<comment type="cofactor">
    <cofactor evidence="12">
        <name>a divalent metal cation</name>
        <dbReference type="ChEBI" id="CHEBI:60240"/>
    </cofactor>
    <text evidence="12">Binds 1 divalent metal cation per subunit.</text>
</comment>
<evidence type="ECO:0000256" key="9">
    <source>
        <dbReference type="PIRNR" id="PIRNR038994"/>
    </source>
</evidence>